<reference evidence="5" key="3">
    <citation type="submission" date="2020-12" db="UniProtKB">
        <authorList>
            <consortium name="EnsemblPlants"/>
        </authorList>
    </citation>
    <scope>IDENTIFICATION</scope>
</reference>
<reference evidence="4 6" key="2">
    <citation type="journal article" date="2018" name="Plant J.">
        <title>The Physcomitrella patens chromosome-scale assembly reveals moss genome structure and evolution.</title>
        <authorList>
            <person name="Lang D."/>
            <person name="Ullrich K.K."/>
            <person name="Murat F."/>
            <person name="Fuchs J."/>
            <person name="Jenkins J."/>
            <person name="Haas F.B."/>
            <person name="Piednoel M."/>
            <person name="Gundlach H."/>
            <person name="Van Bel M."/>
            <person name="Meyberg R."/>
            <person name="Vives C."/>
            <person name="Morata J."/>
            <person name="Symeonidi A."/>
            <person name="Hiss M."/>
            <person name="Muchero W."/>
            <person name="Kamisugi Y."/>
            <person name="Saleh O."/>
            <person name="Blanc G."/>
            <person name="Decker E.L."/>
            <person name="van Gessel N."/>
            <person name="Grimwood J."/>
            <person name="Hayes R.D."/>
            <person name="Graham S.W."/>
            <person name="Gunter L.E."/>
            <person name="McDaniel S.F."/>
            <person name="Hoernstein S.N.W."/>
            <person name="Larsson A."/>
            <person name="Li F.W."/>
            <person name="Perroud P.F."/>
            <person name="Phillips J."/>
            <person name="Ranjan P."/>
            <person name="Rokshar D.S."/>
            <person name="Rothfels C.J."/>
            <person name="Schneider L."/>
            <person name="Shu S."/>
            <person name="Stevenson D.W."/>
            <person name="Thummler F."/>
            <person name="Tillich M."/>
            <person name="Villarreal Aguilar J.C."/>
            <person name="Widiez T."/>
            <person name="Wong G.K."/>
            <person name="Wymore A."/>
            <person name="Zhang Y."/>
            <person name="Zimmer A.D."/>
            <person name="Quatrano R.S."/>
            <person name="Mayer K.F.X."/>
            <person name="Goodstein D."/>
            <person name="Casacuberta J.M."/>
            <person name="Vandepoele K."/>
            <person name="Reski R."/>
            <person name="Cuming A.C."/>
            <person name="Tuskan G.A."/>
            <person name="Maumus F."/>
            <person name="Salse J."/>
            <person name="Schmutz J."/>
            <person name="Rensing S.A."/>
        </authorList>
    </citation>
    <scope>NUCLEOTIDE SEQUENCE [LARGE SCALE GENOMIC DNA]</scope>
    <source>
        <strain evidence="5 6">cv. Gransden 2004</strain>
    </source>
</reference>
<proteinExistence type="predicted"/>
<evidence type="ECO:0000313" key="5">
    <source>
        <dbReference type="EnsemblPlants" id="Pp3c5_25220V3.1"/>
    </source>
</evidence>
<name>A0A2K1KL03_PHYPA</name>
<protein>
    <recommendedName>
        <fullName evidence="3">HMA domain-containing protein</fullName>
    </recommendedName>
</protein>
<dbReference type="Proteomes" id="UP000006727">
    <property type="component" value="Chromosome 5"/>
</dbReference>
<evidence type="ECO:0000313" key="6">
    <source>
        <dbReference type="Proteomes" id="UP000006727"/>
    </source>
</evidence>
<dbReference type="PANTHER" id="PTHR22814">
    <property type="entry name" value="COPPER TRANSPORT PROTEIN ATOX1-RELATED"/>
    <property type="match status" value="1"/>
</dbReference>
<dbReference type="InterPro" id="IPR036163">
    <property type="entry name" value="HMA_dom_sf"/>
</dbReference>
<dbReference type="EnsemblPlants" id="Pp3c5_25220V3.2">
    <property type="protein sequence ID" value="Pp3c5_25220V3.2"/>
    <property type="gene ID" value="Pp3c5_25220"/>
</dbReference>
<accession>A0A2K1KL03</accession>
<dbReference type="InterPro" id="IPR006121">
    <property type="entry name" value="HMA_dom"/>
</dbReference>
<feature type="region of interest" description="Disordered" evidence="2">
    <location>
        <begin position="124"/>
        <end position="182"/>
    </location>
</feature>
<dbReference type="EnsemblPlants" id="Pp3c5_25220V3.1">
    <property type="protein sequence ID" value="Pp3c5_25220V3.1"/>
    <property type="gene ID" value="Pp3c5_25220"/>
</dbReference>
<organism evidence="4">
    <name type="scientific">Physcomitrium patens</name>
    <name type="common">Spreading-leaved earth moss</name>
    <name type="synonym">Physcomitrella patens</name>
    <dbReference type="NCBI Taxonomy" id="3218"/>
    <lineage>
        <taxon>Eukaryota</taxon>
        <taxon>Viridiplantae</taxon>
        <taxon>Streptophyta</taxon>
        <taxon>Embryophyta</taxon>
        <taxon>Bryophyta</taxon>
        <taxon>Bryophytina</taxon>
        <taxon>Bryopsida</taxon>
        <taxon>Funariidae</taxon>
        <taxon>Funariales</taxon>
        <taxon>Funariaceae</taxon>
        <taxon>Physcomitrium</taxon>
    </lineage>
</organism>
<feature type="compositionally biased region" description="Low complexity" evidence="2">
    <location>
        <begin position="172"/>
        <end position="182"/>
    </location>
</feature>
<dbReference type="SUPFAM" id="SSF55008">
    <property type="entry name" value="HMA, heavy metal-associated domain"/>
    <property type="match status" value="1"/>
</dbReference>
<evidence type="ECO:0000313" key="4">
    <source>
        <dbReference type="EMBL" id="PNR54462.1"/>
    </source>
</evidence>
<dbReference type="Gene3D" id="3.30.70.100">
    <property type="match status" value="1"/>
</dbReference>
<evidence type="ECO:0000256" key="1">
    <source>
        <dbReference type="ARBA" id="ARBA00022723"/>
    </source>
</evidence>
<dbReference type="GO" id="GO:0046872">
    <property type="term" value="F:metal ion binding"/>
    <property type="evidence" value="ECO:0007669"/>
    <property type="project" value="UniProtKB-KW"/>
</dbReference>
<keyword evidence="6" id="KW-1185">Reference proteome</keyword>
<dbReference type="AlphaFoldDB" id="A0A2K1KL03"/>
<evidence type="ECO:0000259" key="3">
    <source>
        <dbReference type="PROSITE" id="PS50846"/>
    </source>
</evidence>
<dbReference type="RefSeq" id="XP_024374914.1">
    <property type="nucleotide sequence ID" value="XM_024519146.2"/>
</dbReference>
<dbReference type="GeneID" id="112282028"/>
<gene>
    <name evidence="5" type="primary">LOC112282028</name>
    <name evidence="4" type="ORF">PHYPA_008139</name>
</gene>
<dbReference type="PaxDb" id="3218-PP1S23_336V6.1"/>
<dbReference type="Gramene" id="Pp3c5_25220V3.2">
    <property type="protein sequence ID" value="Pp3c5_25220V3.2"/>
    <property type="gene ID" value="Pp3c5_25220"/>
</dbReference>
<dbReference type="OrthoDB" id="689350at2759"/>
<dbReference type="PANTHER" id="PTHR22814:SF336">
    <property type="entry name" value="HEAVY METAL-ASSOCIATED ISOPRENYLATED PLANT PROTEIN 23"/>
    <property type="match status" value="1"/>
</dbReference>
<evidence type="ECO:0000256" key="2">
    <source>
        <dbReference type="SAM" id="MobiDB-lite"/>
    </source>
</evidence>
<sequence>MAETEICYSGGPQPPWLDKNAWYIPVQVPKEHADRMPRIALHKVELKVHMCCPKCAEIVAEEIRYLGGVFNVEVDQKNSKVTVTGRPDPERVLKRARKVDRHATFWPTPPPQVVQVVEEVVVEKPKEDEKKEDPKTEEKKEEVKAEGKKEDSKEEKVEVKEEKKEEKKEESSTPVVTQVQYPPPYSTYGTAYGYPPYGFDYRPSQSYTPLYPDYHMGYGPQIPLYNPNYMKHVKIAY</sequence>
<dbReference type="KEGG" id="ppp:112282028"/>
<reference evidence="4 6" key="1">
    <citation type="journal article" date="2008" name="Science">
        <title>The Physcomitrella genome reveals evolutionary insights into the conquest of land by plants.</title>
        <authorList>
            <person name="Rensing S."/>
            <person name="Lang D."/>
            <person name="Zimmer A."/>
            <person name="Terry A."/>
            <person name="Salamov A."/>
            <person name="Shapiro H."/>
            <person name="Nishiyama T."/>
            <person name="Perroud P.-F."/>
            <person name="Lindquist E."/>
            <person name="Kamisugi Y."/>
            <person name="Tanahashi T."/>
            <person name="Sakakibara K."/>
            <person name="Fujita T."/>
            <person name="Oishi K."/>
            <person name="Shin-I T."/>
            <person name="Kuroki Y."/>
            <person name="Toyoda A."/>
            <person name="Suzuki Y."/>
            <person name="Hashimoto A."/>
            <person name="Yamaguchi K."/>
            <person name="Sugano A."/>
            <person name="Kohara Y."/>
            <person name="Fujiyama A."/>
            <person name="Anterola A."/>
            <person name="Aoki S."/>
            <person name="Ashton N."/>
            <person name="Barbazuk W.B."/>
            <person name="Barker E."/>
            <person name="Bennetzen J."/>
            <person name="Bezanilla M."/>
            <person name="Blankenship R."/>
            <person name="Cho S.H."/>
            <person name="Dutcher S."/>
            <person name="Estelle M."/>
            <person name="Fawcett J.A."/>
            <person name="Gundlach H."/>
            <person name="Hanada K."/>
            <person name="Heyl A."/>
            <person name="Hicks K.A."/>
            <person name="Hugh J."/>
            <person name="Lohr M."/>
            <person name="Mayer K."/>
            <person name="Melkozernov A."/>
            <person name="Murata T."/>
            <person name="Nelson D."/>
            <person name="Pils B."/>
            <person name="Prigge M."/>
            <person name="Reiss B."/>
            <person name="Renner T."/>
            <person name="Rombauts S."/>
            <person name="Rushton P."/>
            <person name="Sanderfoot A."/>
            <person name="Schween G."/>
            <person name="Shiu S.-H."/>
            <person name="Stueber K."/>
            <person name="Theodoulou F.L."/>
            <person name="Tu H."/>
            <person name="Van de Peer Y."/>
            <person name="Verrier P.J."/>
            <person name="Waters E."/>
            <person name="Wood A."/>
            <person name="Yang L."/>
            <person name="Cove D."/>
            <person name="Cuming A."/>
            <person name="Hasebe M."/>
            <person name="Lucas S."/>
            <person name="Mishler D.B."/>
            <person name="Reski R."/>
            <person name="Grigoriev I."/>
            <person name="Quatrano R.S."/>
            <person name="Boore J.L."/>
        </authorList>
    </citation>
    <scope>NUCLEOTIDE SEQUENCE [LARGE SCALE GENOMIC DNA]</scope>
    <source>
        <strain evidence="5 6">cv. Gransden 2004</strain>
    </source>
</reference>
<feature type="compositionally biased region" description="Basic and acidic residues" evidence="2">
    <location>
        <begin position="124"/>
        <end position="171"/>
    </location>
</feature>
<dbReference type="PROSITE" id="PS50846">
    <property type="entry name" value="HMA_2"/>
    <property type="match status" value="1"/>
</dbReference>
<dbReference type="CDD" id="cd00371">
    <property type="entry name" value="HMA"/>
    <property type="match status" value="1"/>
</dbReference>
<feature type="domain" description="HMA" evidence="3">
    <location>
        <begin position="41"/>
        <end position="104"/>
    </location>
</feature>
<dbReference type="EMBL" id="ABEU02000005">
    <property type="protein sequence ID" value="PNR54462.1"/>
    <property type="molecule type" value="Genomic_DNA"/>
</dbReference>
<keyword evidence="1" id="KW-0479">Metal-binding</keyword>
<dbReference type="Gramene" id="Pp3c5_25220V3.1">
    <property type="protein sequence ID" value="Pp3c5_25220V3.1"/>
    <property type="gene ID" value="Pp3c5_25220"/>
</dbReference>